<dbReference type="RefSeq" id="WP_272655763.1">
    <property type="nucleotide sequence ID" value="NZ_CP085083.1"/>
</dbReference>
<organism evidence="2 3">
    <name type="scientific">Acinetobacter vivianii</name>
    <dbReference type="NCBI Taxonomy" id="1776742"/>
    <lineage>
        <taxon>Bacteria</taxon>
        <taxon>Pseudomonadati</taxon>
        <taxon>Pseudomonadota</taxon>
        <taxon>Gammaproteobacteria</taxon>
        <taxon>Moraxellales</taxon>
        <taxon>Moraxellaceae</taxon>
        <taxon>Acinetobacter</taxon>
    </lineage>
</organism>
<feature type="chain" id="PRO_5042489263" description="DUF1795 domain-containing protein" evidence="1">
    <location>
        <begin position="24"/>
        <end position="180"/>
    </location>
</feature>
<dbReference type="AlphaFoldDB" id="A0AAJ6NKZ5"/>
<evidence type="ECO:0000313" key="2">
    <source>
        <dbReference type="EMBL" id="WDZ52291.1"/>
    </source>
</evidence>
<protein>
    <recommendedName>
        <fullName evidence="4">DUF1795 domain-containing protein</fullName>
    </recommendedName>
</protein>
<evidence type="ECO:0000313" key="3">
    <source>
        <dbReference type="Proteomes" id="UP001199528"/>
    </source>
</evidence>
<dbReference type="EMBL" id="CP085083">
    <property type="protein sequence ID" value="WDZ52291.1"/>
    <property type="molecule type" value="Genomic_DNA"/>
</dbReference>
<dbReference type="KEGG" id="aviv:LF296_05815"/>
<evidence type="ECO:0008006" key="4">
    <source>
        <dbReference type="Google" id="ProtNLM"/>
    </source>
</evidence>
<keyword evidence="1" id="KW-0732">Signal</keyword>
<reference evidence="2" key="2">
    <citation type="submission" date="2023-02" db="EMBL/GenBank/DDBJ databases">
        <authorList>
            <person name="Huang Y."/>
            <person name="Zhang Y."/>
            <person name="Zhang T."/>
            <person name="Wang J."/>
        </authorList>
    </citation>
    <scope>NUCLEOTIDE SEQUENCE</scope>
    <source>
        <strain evidence="2">KJ-1</strain>
    </source>
</reference>
<feature type="signal peptide" evidence="1">
    <location>
        <begin position="1"/>
        <end position="23"/>
    </location>
</feature>
<proteinExistence type="predicted"/>
<accession>A0AAJ6NKZ5</accession>
<gene>
    <name evidence="2" type="ORF">LF296_05815</name>
</gene>
<reference evidence="2" key="1">
    <citation type="journal article" date="2022" name="Front Environ Sci">
        <title>Complete genome sequence analysis of a novel alkane-degrading bacterial strain, Acinetobacter vivianii KJ-1, and its diesel degradation ability.</title>
        <authorList>
            <person name="Zhang Y."/>
            <person name="Song F."/>
            <person name="Wang J."/>
            <person name="Zhao Q."/>
            <person name="Zheng L."/>
            <person name="Wang Z."/>
            <person name="Zhang X."/>
            <person name="Gao Y."/>
            <person name="Chen G."/>
            <person name="Huang Y."/>
        </authorList>
    </citation>
    <scope>NUCLEOTIDE SEQUENCE</scope>
    <source>
        <strain evidence="2">KJ-1</strain>
    </source>
</reference>
<sequence length="180" mass="20563">MKLKNIRFFLGLSIVSLSLNINAQEVVYKNVKINFSEEWKTQENAQKQFMAFSPDKDVLILSLVYPPNIDEGQKTLIAAQDSIDKLEQIIPNVQVVEKEKQIRSSKGMPLQLTQYSYQMKDETRFLIGATIASNAGIALITFDGKGDTNQSLLKFKHLMDHFEFIKPKNGFLFTENDINK</sequence>
<name>A0AAJ6NKZ5_9GAMM</name>
<dbReference type="Proteomes" id="UP001199528">
    <property type="component" value="Chromosome"/>
</dbReference>
<evidence type="ECO:0000256" key="1">
    <source>
        <dbReference type="SAM" id="SignalP"/>
    </source>
</evidence>